<evidence type="ECO:0000313" key="3">
    <source>
        <dbReference type="Proteomes" id="UP000000628"/>
    </source>
</evidence>
<reference evidence="2 3" key="1">
    <citation type="journal article" date="2009" name="Stand. Genomic Sci.">
        <title>Complete genome sequence of Jonesia denitrificans type strain (Prevot 55134).</title>
        <authorList>
            <person name="Pukall R."/>
            <person name="Gehrich-Schroter G."/>
            <person name="Lapidus A."/>
            <person name="Nolan M."/>
            <person name="Glavina Del Rio T."/>
            <person name="Lucas S."/>
            <person name="Chen F."/>
            <person name="Tice H."/>
            <person name="Pitluck S."/>
            <person name="Cheng J.F."/>
            <person name="Copeland A."/>
            <person name="Saunders E."/>
            <person name="Brettin T."/>
            <person name="Detter J.C."/>
            <person name="Bruce D."/>
            <person name="Goodwin L."/>
            <person name="Pati A."/>
            <person name="Ivanova N."/>
            <person name="Mavromatis K."/>
            <person name="Ovchinnikova G."/>
            <person name="Chen A."/>
            <person name="Palaniappan K."/>
            <person name="Land M."/>
            <person name="Hauser L."/>
            <person name="Chang Y.J."/>
            <person name="Jeffries C.D."/>
            <person name="Chain P."/>
            <person name="Goker M."/>
            <person name="Bristow J."/>
            <person name="Eisen J.A."/>
            <person name="Markowitz V."/>
            <person name="Hugenholtz P."/>
            <person name="Kyrpides N.C."/>
            <person name="Klenk H.P."/>
            <person name="Han C."/>
        </authorList>
    </citation>
    <scope>NUCLEOTIDE SEQUENCE [LARGE SCALE GENOMIC DNA]</scope>
    <source>
        <strain evidence="3">ATCC 14870 / DSM 20603 / BCRC 15368 / CIP 55.134 / JCM 11481 / NBRC 15587 / NCTC 10816 / Prevot 55134</strain>
    </source>
</reference>
<dbReference type="Proteomes" id="UP000000628">
    <property type="component" value="Chromosome"/>
</dbReference>
<keyword evidence="1" id="KW-0472">Membrane</keyword>
<protein>
    <submittedName>
        <fullName evidence="2">Uncharacterized protein</fullName>
    </submittedName>
</protein>
<sequence>MTDLPTTSTPAIPTTRRTFFGELRTWQPRRWLFAFGTAVATVLVIAIPTAMIPTGIFGREIPPTAWAWPVLVVTSVLAGLLAATYVARKDGGEDLGRSGKLGTAGAFVTFFAVGCPVCNKLVLLALGYTGAIQFFEPIQPYLAVGAIGLLGWALWSRVMKEATCPLPASH</sequence>
<evidence type="ECO:0000256" key="1">
    <source>
        <dbReference type="SAM" id="Phobius"/>
    </source>
</evidence>
<dbReference type="STRING" id="471856.Jden_0124"/>
<feature type="transmembrane region" description="Helical" evidence="1">
    <location>
        <begin position="107"/>
        <end position="126"/>
    </location>
</feature>
<proteinExistence type="predicted"/>
<dbReference type="HOGENOM" id="CLU_106268_2_0_11"/>
<dbReference type="KEGG" id="jde:Jden_0124"/>
<feature type="transmembrane region" description="Helical" evidence="1">
    <location>
        <begin position="31"/>
        <end position="53"/>
    </location>
</feature>
<feature type="transmembrane region" description="Helical" evidence="1">
    <location>
        <begin position="65"/>
        <end position="86"/>
    </location>
</feature>
<dbReference type="eggNOG" id="COG0785">
    <property type="taxonomic scope" value="Bacteria"/>
</dbReference>
<evidence type="ECO:0000313" key="2">
    <source>
        <dbReference type="EMBL" id="ACV07799.1"/>
    </source>
</evidence>
<accession>C7R5C1</accession>
<keyword evidence="1" id="KW-0812">Transmembrane</keyword>
<dbReference type="RefSeq" id="WP_012805904.1">
    <property type="nucleotide sequence ID" value="NC_013174.1"/>
</dbReference>
<dbReference type="AlphaFoldDB" id="C7R5C1"/>
<dbReference type="EMBL" id="CP001706">
    <property type="protein sequence ID" value="ACV07799.1"/>
    <property type="molecule type" value="Genomic_DNA"/>
</dbReference>
<gene>
    <name evidence="2" type="ordered locus">Jden_0124</name>
</gene>
<keyword evidence="3" id="KW-1185">Reference proteome</keyword>
<name>C7R5C1_JONDD</name>
<keyword evidence="1" id="KW-1133">Transmembrane helix</keyword>
<feature type="transmembrane region" description="Helical" evidence="1">
    <location>
        <begin position="138"/>
        <end position="155"/>
    </location>
</feature>
<organism evidence="2 3">
    <name type="scientific">Jonesia denitrificans (strain ATCC 14870 / DSM 20603 / BCRC 15368 / CIP 55.134 / JCM 11481 / NBRC 15587 / NCTC 10816 / Prevot 55134)</name>
    <name type="common">Listeria denitrificans</name>
    <dbReference type="NCBI Taxonomy" id="471856"/>
    <lineage>
        <taxon>Bacteria</taxon>
        <taxon>Bacillati</taxon>
        <taxon>Actinomycetota</taxon>
        <taxon>Actinomycetes</taxon>
        <taxon>Micrococcales</taxon>
        <taxon>Jonesiaceae</taxon>
        <taxon>Jonesia</taxon>
    </lineage>
</organism>